<dbReference type="CDD" id="cd00367">
    <property type="entry name" value="PTS-HPr_like"/>
    <property type="match status" value="1"/>
</dbReference>
<dbReference type="Gene3D" id="3.30.1340.10">
    <property type="entry name" value="HPr-like"/>
    <property type="match status" value="1"/>
</dbReference>
<dbReference type="PROSITE" id="PS51094">
    <property type="entry name" value="PTS_EIIA_TYPE_2"/>
    <property type="match status" value="1"/>
</dbReference>
<dbReference type="PRINTS" id="PR00107">
    <property type="entry name" value="PHOSPHOCPHPR"/>
</dbReference>
<dbReference type="InterPro" id="IPR002114">
    <property type="entry name" value="PTS_HPr_Ser_P_site"/>
</dbReference>
<dbReference type="PANTHER" id="PTHR30181:SF3">
    <property type="entry name" value="MULTIPHOSPHORYL TRANSFER PROTEIN"/>
    <property type="match status" value="1"/>
</dbReference>
<evidence type="ECO:0000256" key="6">
    <source>
        <dbReference type="ARBA" id="ARBA00022553"/>
    </source>
</evidence>
<dbReference type="SUPFAM" id="SSF55804">
    <property type="entry name" value="Phoshotransferase/anion transport protein"/>
    <property type="match status" value="2"/>
</dbReference>
<dbReference type="PROSITE" id="PS00372">
    <property type="entry name" value="PTS_EIIA_TYPE_2_HIS"/>
    <property type="match status" value="1"/>
</dbReference>
<evidence type="ECO:0000256" key="3">
    <source>
        <dbReference type="ARBA" id="ARBA00015565"/>
    </source>
</evidence>
<protein>
    <recommendedName>
        <fullName evidence="3">Multiphosphoryl transfer protein</fullName>
    </recommendedName>
    <alternativeName>
        <fullName evidence="13">Diphosphoryl transfer protein</fullName>
    </alternativeName>
    <alternativeName>
        <fullName evidence="12">Phosphotransferase FPr protein</fullName>
    </alternativeName>
    <alternativeName>
        <fullName evidence="11">Pseudo-HPr</fullName>
    </alternativeName>
</protein>
<comment type="subcellular location">
    <subcellularLocation>
        <location evidence="2">Cytoplasm</location>
    </subcellularLocation>
</comment>
<dbReference type="Gene3D" id="3.40.930.10">
    <property type="entry name" value="Mannitol-specific EII, Chain A"/>
    <property type="match status" value="1"/>
</dbReference>
<evidence type="ECO:0000256" key="2">
    <source>
        <dbReference type="ARBA" id="ARBA00004496"/>
    </source>
</evidence>
<evidence type="ECO:0000256" key="7">
    <source>
        <dbReference type="ARBA" id="ARBA00022597"/>
    </source>
</evidence>
<sequence length="377" mass="39185">MFQLSVQDIHPGAQAGNKEAAIRQVADALVNAGNVSAGYVDGMLAREQQTSTFLGNGIAIPHGTTDTRDQVLKTGVQVFQFPQGVAWGEDQIAYVAIGIAASSDEHLGLLRQLTHVLSDDAIAEQLKTATTAEELRALLMGEKQSAGMKLDNDTITLDVAATSLVTLQALNAGRLSEAGAVDAEFVSHVINAKPLNLGQGVWLADSPQGNLASAVAVSRPVQPFTQDGETVGLLLSVAVADDQPLQVLGRVSELLIAGKAERLLNADAATLLSLLTSDDALADDVLSAEFTVRNEHGLHARPGTVLVNTIKQFNSDVTVTNLDGSGKPANGRSLMKVVALGVKKGHRLRFTAQGDDAQAALDAIGEAINAGLGEGAA</sequence>
<keyword evidence="6" id="KW-0597">Phosphoprotein</keyword>
<gene>
    <name evidence="16" type="ORF">EHJ13_11215</name>
</gene>
<dbReference type="GeneID" id="45667396"/>
<dbReference type="PROSITE" id="PS00589">
    <property type="entry name" value="PTS_HPR_SER"/>
    <property type="match status" value="1"/>
</dbReference>
<dbReference type="FunFam" id="3.40.930.10:FF:000006">
    <property type="entry name" value="Fructose-specific PTS system IIA component"/>
    <property type="match status" value="1"/>
</dbReference>
<reference evidence="16" key="1">
    <citation type="submission" date="2018-11" db="EMBL/GenBank/DDBJ databases">
        <title>Genomics analysis of Putative Virulence Factors on Adhesion and Cytotoxicity for Cronobacter spp.</title>
        <authorList>
            <person name="Cui J."/>
        </authorList>
    </citation>
    <scope>NUCLEOTIDE SEQUENCE</scope>
    <source>
        <strain evidence="16">SD69</strain>
    </source>
</reference>
<dbReference type="EMBL" id="RPBY01000004">
    <property type="protein sequence ID" value="NCH87999.1"/>
    <property type="molecule type" value="Genomic_DNA"/>
</dbReference>
<evidence type="ECO:0000256" key="12">
    <source>
        <dbReference type="ARBA" id="ARBA00041999"/>
    </source>
</evidence>
<dbReference type="InterPro" id="IPR002178">
    <property type="entry name" value="PTS_EIIA_type-2_dom"/>
</dbReference>
<keyword evidence="9" id="KW-0598">Phosphotransferase system</keyword>
<dbReference type="InterPro" id="IPR000032">
    <property type="entry name" value="HPr-like"/>
</dbReference>
<evidence type="ECO:0000256" key="8">
    <source>
        <dbReference type="ARBA" id="ARBA00022679"/>
    </source>
</evidence>
<evidence type="ECO:0000256" key="1">
    <source>
        <dbReference type="ARBA" id="ARBA00003136"/>
    </source>
</evidence>
<dbReference type="GO" id="GO:0009401">
    <property type="term" value="P:phosphoenolpyruvate-dependent sugar phosphotransferase system"/>
    <property type="evidence" value="ECO:0007669"/>
    <property type="project" value="UniProtKB-KW"/>
</dbReference>
<dbReference type="PROSITE" id="PS00369">
    <property type="entry name" value="PTS_HPR_HIS"/>
    <property type="match status" value="1"/>
</dbReference>
<dbReference type="GO" id="GO:0090563">
    <property type="term" value="F:protein-phosphocysteine-sugar phosphotransferase activity"/>
    <property type="evidence" value="ECO:0007669"/>
    <property type="project" value="TreeGrafter"/>
</dbReference>
<dbReference type="GO" id="GO:0005737">
    <property type="term" value="C:cytoplasm"/>
    <property type="evidence" value="ECO:0007669"/>
    <property type="project" value="UniProtKB-SubCell"/>
</dbReference>
<dbReference type="PANTHER" id="PTHR30181">
    <property type="entry name" value="MANNITOL PERMEASE IIC COMPONENT"/>
    <property type="match status" value="1"/>
</dbReference>
<proteinExistence type="predicted"/>
<evidence type="ECO:0000259" key="15">
    <source>
        <dbReference type="PROSITE" id="PS51350"/>
    </source>
</evidence>
<dbReference type="InterPro" id="IPR050893">
    <property type="entry name" value="Sugar_PTS"/>
</dbReference>
<keyword evidence="7" id="KW-0762">Sugar transport</keyword>
<feature type="domain" description="HPr" evidence="15">
    <location>
        <begin position="285"/>
        <end position="375"/>
    </location>
</feature>
<evidence type="ECO:0000256" key="5">
    <source>
        <dbReference type="ARBA" id="ARBA00022490"/>
    </source>
</evidence>
<accession>A0A9Q4XMZ6</accession>
<evidence type="ECO:0000313" key="16">
    <source>
        <dbReference type="EMBL" id="NCH87999.1"/>
    </source>
</evidence>
<dbReference type="CDD" id="cd00211">
    <property type="entry name" value="PTS_IIA_fru"/>
    <property type="match status" value="1"/>
</dbReference>
<dbReference type="FunFam" id="3.30.1340.10:FF:000005">
    <property type="entry name" value="Fructose-specific PTS system IIA component"/>
    <property type="match status" value="1"/>
</dbReference>
<dbReference type="Pfam" id="PF00359">
    <property type="entry name" value="PTS_EIIA_2"/>
    <property type="match status" value="1"/>
</dbReference>
<evidence type="ECO:0000313" key="17">
    <source>
        <dbReference type="Proteomes" id="UP000778262"/>
    </source>
</evidence>
<dbReference type="NCBIfam" id="TIGR01003">
    <property type="entry name" value="PTS_HPr_family"/>
    <property type="match status" value="1"/>
</dbReference>
<keyword evidence="5" id="KW-0963">Cytoplasm</keyword>
<name>A0A9Q4XMZ6_9ENTR</name>
<dbReference type="Pfam" id="PF00381">
    <property type="entry name" value="PTS-HPr"/>
    <property type="match status" value="1"/>
</dbReference>
<feature type="domain" description="PTS EIIA type-2" evidence="14">
    <location>
        <begin position="2"/>
        <end position="142"/>
    </location>
</feature>
<dbReference type="GO" id="GO:0016301">
    <property type="term" value="F:kinase activity"/>
    <property type="evidence" value="ECO:0007669"/>
    <property type="project" value="UniProtKB-KW"/>
</dbReference>
<evidence type="ECO:0000256" key="13">
    <source>
        <dbReference type="ARBA" id="ARBA00043082"/>
    </source>
</evidence>
<evidence type="ECO:0000256" key="10">
    <source>
        <dbReference type="ARBA" id="ARBA00022777"/>
    </source>
</evidence>
<dbReference type="InterPro" id="IPR016152">
    <property type="entry name" value="PTrfase/Anion_transptr"/>
</dbReference>
<dbReference type="Proteomes" id="UP000778262">
    <property type="component" value="Unassembled WGS sequence"/>
</dbReference>
<organism evidence="16 17">
    <name type="scientific">Cronobacter dublinensis</name>
    <dbReference type="NCBI Taxonomy" id="413497"/>
    <lineage>
        <taxon>Bacteria</taxon>
        <taxon>Pseudomonadati</taxon>
        <taxon>Pseudomonadota</taxon>
        <taxon>Gammaproteobacteria</taxon>
        <taxon>Enterobacterales</taxon>
        <taxon>Enterobacteriaceae</taxon>
        <taxon>Cronobacter</taxon>
    </lineage>
</organism>
<evidence type="ECO:0000259" key="14">
    <source>
        <dbReference type="PROSITE" id="PS51094"/>
    </source>
</evidence>
<keyword evidence="4" id="KW-0813">Transport</keyword>
<keyword evidence="10" id="KW-0418">Kinase</keyword>
<dbReference type="PROSITE" id="PS51350">
    <property type="entry name" value="PTS_HPR_DOM"/>
    <property type="match status" value="1"/>
</dbReference>
<dbReference type="RefSeq" id="WP_007723313.1">
    <property type="nucleotide sequence ID" value="NZ_CP101599.1"/>
</dbReference>
<evidence type="ECO:0000256" key="11">
    <source>
        <dbReference type="ARBA" id="ARBA00041607"/>
    </source>
</evidence>
<keyword evidence="8" id="KW-0808">Transferase</keyword>
<dbReference type="NCBIfam" id="NF008319">
    <property type="entry name" value="PRK11109.1"/>
    <property type="match status" value="1"/>
</dbReference>
<evidence type="ECO:0000256" key="9">
    <source>
        <dbReference type="ARBA" id="ARBA00022683"/>
    </source>
</evidence>
<comment type="function">
    <text evidence="1">The phosphoenolpyruvate-dependent sugar phosphotransferase system (sugar PTS), a major carbohydrate active transport system, catalyzes the phosphorylation of incoming sugar substrates concomitantly with their translocation across the cell membrane. The enzyme II FruAB PTS system is involved in fructose transport.</text>
</comment>
<dbReference type="AlphaFoldDB" id="A0A9Q4XMZ6"/>
<evidence type="ECO:0000256" key="4">
    <source>
        <dbReference type="ARBA" id="ARBA00022448"/>
    </source>
</evidence>
<dbReference type="GO" id="GO:0005886">
    <property type="term" value="C:plasma membrane"/>
    <property type="evidence" value="ECO:0007669"/>
    <property type="project" value="TreeGrafter"/>
</dbReference>
<dbReference type="SUPFAM" id="SSF55594">
    <property type="entry name" value="HPr-like"/>
    <property type="match status" value="1"/>
</dbReference>
<dbReference type="InterPro" id="IPR035895">
    <property type="entry name" value="HPr-like_sf"/>
</dbReference>
<dbReference type="InterPro" id="IPR001020">
    <property type="entry name" value="PTS_HPr_His_P_site"/>
</dbReference>
<comment type="caution">
    <text evidence="16">The sequence shown here is derived from an EMBL/GenBank/DDBJ whole genome shotgun (WGS) entry which is preliminary data.</text>
</comment>